<name>A0A7R9WJ49_9STRA</name>
<dbReference type="EMBL" id="HBED01046077">
    <property type="protein sequence ID" value="CAD8324765.1"/>
    <property type="molecule type" value="Transcribed_RNA"/>
</dbReference>
<dbReference type="AlphaFoldDB" id="A0A7R9WJ49"/>
<organism evidence="1">
    <name type="scientific">Pseudictyota dubia</name>
    <dbReference type="NCBI Taxonomy" id="2749911"/>
    <lineage>
        <taxon>Eukaryota</taxon>
        <taxon>Sar</taxon>
        <taxon>Stramenopiles</taxon>
        <taxon>Ochrophyta</taxon>
        <taxon>Bacillariophyta</taxon>
        <taxon>Mediophyceae</taxon>
        <taxon>Biddulphiophycidae</taxon>
        <taxon>Eupodiscales</taxon>
        <taxon>Odontellaceae</taxon>
        <taxon>Pseudictyota</taxon>
    </lineage>
</organism>
<reference evidence="1" key="1">
    <citation type="submission" date="2021-01" db="EMBL/GenBank/DDBJ databases">
        <authorList>
            <person name="Corre E."/>
            <person name="Pelletier E."/>
            <person name="Niang G."/>
            <person name="Scheremetjew M."/>
            <person name="Finn R."/>
            <person name="Kale V."/>
            <person name="Holt S."/>
            <person name="Cochrane G."/>
            <person name="Meng A."/>
            <person name="Brown T."/>
            <person name="Cohen L."/>
        </authorList>
    </citation>
    <scope>NUCLEOTIDE SEQUENCE</scope>
    <source>
        <strain evidence="1">CCMP147</strain>
    </source>
</reference>
<dbReference type="InterPro" id="IPR052188">
    <property type="entry name" value="Ni-pincer_cofactor_biosynth"/>
</dbReference>
<evidence type="ECO:0000313" key="1">
    <source>
        <dbReference type="EMBL" id="CAD8324765.1"/>
    </source>
</evidence>
<evidence type="ECO:0008006" key="2">
    <source>
        <dbReference type="Google" id="ProtNLM"/>
    </source>
</evidence>
<protein>
    <recommendedName>
        <fullName evidence="2">NAD/GMP synthase domain-containing protein</fullName>
    </recommendedName>
</protein>
<proteinExistence type="predicted"/>
<dbReference type="Gene3D" id="3.40.50.620">
    <property type="entry name" value="HUPs"/>
    <property type="match status" value="1"/>
</dbReference>
<dbReference type="GO" id="GO:0016783">
    <property type="term" value="F:sulfurtransferase activity"/>
    <property type="evidence" value="ECO:0007669"/>
    <property type="project" value="InterPro"/>
</dbReference>
<dbReference type="InterPro" id="IPR005232">
    <property type="entry name" value="LarE"/>
</dbReference>
<dbReference type="SUPFAM" id="SSF52402">
    <property type="entry name" value="Adenine nucleotide alpha hydrolases-like"/>
    <property type="match status" value="1"/>
</dbReference>
<dbReference type="InterPro" id="IPR014729">
    <property type="entry name" value="Rossmann-like_a/b/a_fold"/>
</dbReference>
<gene>
    <name evidence="1" type="ORF">TDUB1175_LOCUS23185</name>
</gene>
<dbReference type="PANTHER" id="PTHR43169">
    <property type="entry name" value="EXSB FAMILY PROTEIN"/>
    <property type="match status" value="1"/>
</dbReference>
<sequence>MVVVVHGGNAVSGGKLLRFVARTHLWRGSTATHSTAAIPSSHIVLDRKNGHEGNTSATITKYVASGSNSHSVRPPTLISTSETELVDSLLRRTEGLIGTLSSNVIAYSGGVDSSLAAALVHRVFTEQTGSNSGSSPQGSVTAVLGLSPAVPSEQIDTARSVAAAIGVNLLEVTTEEGSDSTYIANRGEACLACKTHLYSALNAVAKAASDSGKTLRGRSVVLYNGTNADDTKDPTRLGLVAASNFRVESPLLHTTKSDVRRAAKHLGLPNWNHAAAPCLRSRLAFGVEATRRHLENVGEAERRVRKTLKLDQSINMRVRYLAGKRAMVELDKEILHEKDAEATLRSEGFDEVFSKLGFQSYGVRAFKSGSVAAVPNGARNQSQRL</sequence>
<accession>A0A7R9WJ49</accession>
<dbReference type="PANTHER" id="PTHR43169:SF2">
    <property type="entry name" value="NAD_GMP SYNTHASE DOMAIN-CONTAINING PROTEIN"/>
    <property type="match status" value="1"/>
</dbReference>
<dbReference type="CDD" id="cd01990">
    <property type="entry name" value="LarE-like"/>
    <property type="match status" value="1"/>
</dbReference>